<comment type="caution">
    <text evidence="2">The sequence shown here is derived from an EMBL/GenBank/DDBJ whole genome shotgun (WGS) entry which is preliminary data.</text>
</comment>
<dbReference type="EMBL" id="VTPC01090540">
    <property type="protein sequence ID" value="KAF2883235.1"/>
    <property type="molecule type" value="Genomic_DNA"/>
</dbReference>
<feature type="signal peptide" evidence="1">
    <location>
        <begin position="1"/>
        <end position="19"/>
    </location>
</feature>
<dbReference type="PANTHER" id="PTHR31649">
    <property type="entry name" value="AGAP009604-PA"/>
    <property type="match status" value="1"/>
</dbReference>
<protein>
    <submittedName>
        <fullName evidence="2">Uncharacterized protein</fullName>
    </submittedName>
</protein>
<dbReference type="AlphaFoldDB" id="A0A8K0C935"/>
<dbReference type="PANTHER" id="PTHR31649:SF10">
    <property type="entry name" value="IP19903P-RELATED"/>
    <property type="match status" value="1"/>
</dbReference>
<dbReference type="InterPro" id="IPR006616">
    <property type="entry name" value="DM9_repeat"/>
</dbReference>
<dbReference type="Proteomes" id="UP000801492">
    <property type="component" value="Unassembled WGS sequence"/>
</dbReference>
<accession>A0A8K0C935</accession>
<sequence>MKVFSIIFLIFLFVVCSSAIQYRSVEAFTYVPAYYWRDFNGLIPSTAIKGGKDENGEDTYIGQFTTVAEYNIGKANLHTLPAVIKKGSTRAFAPYFGRVIRSNDTTNTKILCYDRETNYKWYSPGSVFPSGCRYVIGGNEDGFPMYIGRANHNKEIVVGKLFSDNTNHRTELISAYNGVEVIHAIYQVLTHCP</sequence>
<keyword evidence="3" id="KW-1185">Reference proteome</keyword>
<gene>
    <name evidence="2" type="ORF">ILUMI_22940</name>
</gene>
<evidence type="ECO:0000313" key="3">
    <source>
        <dbReference type="Proteomes" id="UP000801492"/>
    </source>
</evidence>
<evidence type="ECO:0000256" key="1">
    <source>
        <dbReference type="SAM" id="SignalP"/>
    </source>
</evidence>
<organism evidence="2 3">
    <name type="scientific">Ignelater luminosus</name>
    <name type="common">Cucubano</name>
    <name type="synonym">Pyrophorus luminosus</name>
    <dbReference type="NCBI Taxonomy" id="2038154"/>
    <lineage>
        <taxon>Eukaryota</taxon>
        <taxon>Metazoa</taxon>
        <taxon>Ecdysozoa</taxon>
        <taxon>Arthropoda</taxon>
        <taxon>Hexapoda</taxon>
        <taxon>Insecta</taxon>
        <taxon>Pterygota</taxon>
        <taxon>Neoptera</taxon>
        <taxon>Endopterygota</taxon>
        <taxon>Coleoptera</taxon>
        <taxon>Polyphaga</taxon>
        <taxon>Elateriformia</taxon>
        <taxon>Elateroidea</taxon>
        <taxon>Elateridae</taxon>
        <taxon>Agrypninae</taxon>
        <taxon>Pyrophorini</taxon>
        <taxon>Ignelater</taxon>
    </lineage>
</organism>
<dbReference type="OrthoDB" id="6698128at2759"/>
<dbReference type="Pfam" id="PF11901">
    <property type="entry name" value="DM9"/>
    <property type="match status" value="1"/>
</dbReference>
<evidence type="ECO:0000313" key="2">
    <source>
        <dbReference type="EMBL" id="KAF2883235.1"/>
    </source>
</evidence>
<dbReference type="SMART" id="SM00696">
    <property type="entry name" value="DM9"/>
    <property type="match status" value="1"/>
</dbReference>
<proteinExistence type="predicted"/>
<feature type="chain" id="PRO_5035436232" evidence="1">
    <location>
        <begin position="20"/>
        <end position="193"/>
    </location>
</feature>
<reference evidence="2" key="1">
    <citation type="submission" date="2019-08" db="EMBL/GenBank/DDBJ databases">
        <title>The genome of the North American firefly Photinus pyralis.</title>
        <authorList>
            <consortium name="Photinus pyralis genome working group"/>
            <person name="Fallon T.R."/>
            <person name="Sander Lower S.E."/>
            <person name="Weng J.-K."/>
        </authorList>
    </citation>
    <scope>NUCLEOTIDE SEQUENCE</scope>
    <source>
        <strain evidence="2">TRF0915ILg1</strain>
        <tissue evidence="2">Whole body</tissue>
    </source>
</reference>
<name>A0A8K0C935_IGNLU</name>
<keyword evidence="1" id="KW-0732">Signal</keyword>